<dbReference type="GO" id="GO:0016020">
    <property type="term" value="C:membrane"/>
    <property type="evidence" value="ECO:0007669"/>
    <property type="project" value="UniProtKB-SubCell"/>
</dbReference>
<dbReference type="InterPro" id="IPR035658">
    <property type="entry name" value="TrbF"/>
</dbReference>
<reference evidence="7 8" key="1">
    <citation type="submission" date="2019-08" db="EMBL/GenBank/DDBJ databases">
        <title>In-depth cultivation of the pig gut microbiome towards novel bacterial diversity and tailored functional studies.</title>
        <authorList>
            <person name="Wylensek D."/>
            <person name="Hitch T.C.A."/>
            <person name="Clavel T."/>
        </authorList>
    </citation>
    <scope>NUCLEOTIDE SEQUENCE [LARGE SCALE GENOMIC DNA]</scope>
    <source>
        <strain evidence="7 8">WCA-693-APC-5D-A</strain>
    </source>
</reference>
<dbReference type="CDD" id="cd16425">
    <property type="entry name" value="TrbF"/>
    <property type="match status" value="1"/>
</dbReference>
<dbReference type="InterPro" id="IPR032710">
    <property type="entry name" value="NTF2-like_dom_sf"/>
</dbReference>
<gene>
    <name evidence="7" type="ORF">FYJ84_09640</name>
</gene>
<dbReference type="Gene3D" id="3.10.450.230">
    <property type="entry name" value="VirB8 protein"/>
    <property type="match status" value="1"/>
</dbReference>
<evidence type="ECO:0000313" key="7">
    <source>
        <dbReference type="EMBL" id="MSU09246.1"/>
    </source>
</evidence>
<dbReference type="AlphaFoldDB" id="A0A6I2UKK2"/>
<evidence type="ECO:0000256" key="3">
    <source>
        <dbReference type="ARBA" id="ARBA00022989"/>
    </source>
</evidence>
<organism evidence="7 8">
    <name type="scientific">Anaerovibrio slackiae</name>
    <dbReference type="NCBI Taxonomy" id="2652309"/>
    <lineage>
        <taxon>Bacteria</taxon>
        <taxon>Bacillati</taxon>
        <taxon>Bacillota</taxon>
        <taxon>Negativicutes</taxon>
        <taxon>Selenomonadales</taxon>
        <taxon>Selenomonadaceae</taxon>
        <taxon>Anaerovibrio</taxon>
    </lineage>
</organism>
<evidence type="ECO:0000259" key="6">
    <source>
        <dbReference type="Pfam" id="PF04335"/>
    </source>
</evidence>
<dbReference type="RefSeq" id="WP_154407418.1">
    <property type="nucleotide sequence ID" value="NZ_JBGVOU010000023.1"/>
</dbReference>
<feature type="domain" description="Bacterial virulence protein VirB8" evidence="6">
    <location>
        <begin position="26"/>
        <end position="227"/>
    </location>
</feature>
<accession>A0A6I2UKK2</accession>
<proteinExistence type="predicted"/>
<protein>
    <submittedName>
        <fullName evidence="7">Conjugal transfer protein</fullName>
    </submittedName>
</protein>
<comment type="subcellular location">
    <subcellularLocation>
        <location evidence="1">Membrane</location>
        <topology evidence="1">Single-pass membrane protein</topology>
    </subcellularLocation>
</comment>
<evidence type="ECO:0000313" key="8">
    <source>
        <dbReference type="Proteomes" id="UP000433181"/>
    </source>
</evidence>
<dbReference type="SUPFAM" id="SSF54427">
    <property type="entry name" value="NTF2-like"/>
    <property type="match status" value="1"/>
</dbReference>
<dbReference type="EMBL" id="VUNR01000019">
    <property type="protein sequence ID" value="MSU09246.1"/>
    <property type="molecule type" value="Genomic_DNA"/>
</dbReference>
<evidence type="ECO:0000256" key="2">
    <source>
        <dbReference type="ARBA" id="ARBA00022692"/>
    </source>
</evidence>
<keyword evidence="3 5" id="KW-1133">Transmembrane helix</keyword>
<sequence length="250" mass="28173">MSISLFNQQEKFNTEQHKNPATPAERAEAVWDRRIGSAVVQAYNWRRISLGLIVVCIVLAAGLVWQSMKTTVIPYVVTVNETTGEIKKAGAFVEADYTPQEAEIKYFIAEFVKNARSMGYDPVVYAKQQEKAMAYMTQEAAQRYQNKYSAQQQKVGKSLITIKNISVQKVPESQASFLVRWIEEEVDVSTSSYKDVPMSGTFSYTMLPVKEENILNNPLGIYITGFDFIQDISSVNNNGNQAVKNINNKN</sequence>
<evidence type="ECO:0000256" key="1">
    <source>
        <dbReference type="ARBA" id="ARBA00004167"/>
    </source>
</evidence>
<feature type="transmembrane region" description="Helical" evidence="5">
    <location>
        <begin position="48"/>
        <end position="65"/>
    </location>
</feature>
<dbReference type="Proteomes" id="UP000433181">
    <property type="component" value="Unassembled WGS sequence"/>
</dbReference>
<keyword evidence="2 5" id="KW-0812">Transmembrane</keyword>
<comment type="caution">
    <text evidence="7">The sequence shown here is derived from an EMBL/GenBank/DDBJ whole genome shotgun (WGS) entry which is preliminary data.</text>
</comment>
<dbReference type="NCBIfam" id="NF010446">
    <property type="entry name" value="PRK13872.1"/>
    <property type="match status" value="1"/>
</dbReference>
<dbReference type="GeneID" id="96779184"/>
<dbReference type="Pfam" id="PF04335">
    <property type="entry name" value="VirB8"/>
    <property type="match status" value="1"/>
</dbReference>
<evidence type="ECO:0000256" key="4">
    <source>
        <dbReference type="ARBA" id="ARBA00023136"/>
    </source>
</evidence>
<keyword evidence="4 5" id="KW-0472">Membrane</keyword>
<name>A0A6I2UKK2_9FIRM</name>
<keyword evidence="8" id="KW-1185">Reference proteome</keyword>
<evidence type="ECO:0000256" key="5">
    <source>
        <dbReference type="SAM" id="Phobius"/>
    </source>
</evidence>
<dbReference type="InterPro" id="IPR007430">
    <property type="entry name" value="VirB8"/>
</dbReference>